<keyword evidence="3" id="KW-1185">Reference proteome</keyword>
<protein>
    <submittedName>
        <fullName evidence="2">Uncharacterized protein</fullName>
    </submittedName>
</protein>
<organism evidence="2 3">
    <name type="scientific">Camelimonas lactis</name>
    <dbReference type="NCBI Taxonomy" id="659006"/>
    <lineage>
        <taxon>Bacteria</taxon>
        <taxon>Pseudomonadati</taxon>
        <taxon>Pseudomonadota</taxon>
        <taxon>Alphaproteobacteria</taxon>
        <taxon>Hyphomicrobiales</taxon>
        <taxon>Chelatococcaceae</taxon>
        <taxon>Camelimonas</taxon>
    </lineage>
</organism>
<proteinExistence type="predicted"/>
<gene>
    <name evidence="2" type="ORF">EV666_10197</name>
</gene>
<dbReference type="EMBL" id="SLWL01000001">
    <property type="protein sequence ID" value="TCO15848.1"/>
    <property type="molecule type" value="Genomic_DNA"/>
</dbReference>
<comment type="caution">
    <text evidence="2">The sequence shown here is derived from an EMBL/GenBank/DDBJ whole genome shotgun (WGS) entry which is preliminary data.</text>
</comment>
<reference evidence="2 3" key="1">
    <citation type="submission" date="2019-03" db="EMBL/GenBank/DDBJ databases">
        <title>Genomic Encyclopedia of Type Strains, Phase IV (KMG-IV): sequencing the most valuable type-strain genomes for metagenomic binning, comparative biology and taxonomic classification.</title>
        <authorList>
            <person name="Goeker M."/>
        </authorList>
    </citation>
    <scope>NUCLEOTIDE SEQUENCE [LARGE SCALE GENOMIC DNA]</scope>
    <source>
        <strain evidence="2 3">DSM 22958</strain>
    </source>
</reference>
<feature type="transmembrane region" description="Helical" evidence="1">
    <location>
        <begin position="6"/>
        <end position="29"/>
    </location>
</feature>
<evidence type="ECO:0000256" key="1">
    <source>
        <dbReference type="SAM" id="Phobius"/>
    </source>
</evidence>
<keyword evidence="1" id="KW-1133">Transmembrane helix</keyword>
<dbReference type="Proteomes" id="UP000294881">
    <property type="component" value="Unassembled WGS sequence"/>
</dbReference>
<keyword evidence="1" id="KW-0472">Membrane</keyword>
<accession>A0A4V2RXV5</accession>
<evidence type="ECO:0000313" key="3">
    <source>
        <dbReference type="Proteomes" id="UP000294881"/>
    </source>
</evidence>
<sequence length="33" mass="3499">MGEDPGILGVIAGCAFWSAAAIAIPVIIWRLMR</sequence>
<evidence type="ECO:0000313" key="2">
    <source>
        <dbReference type="EMBL" id="TCO15848.1"/>
    </source>
</evidence>
<name>A0A4V2RXV5_9HYPH</name>
<dbReference type="AlphaFoldDB" id="A0A4V2RXV5"/>
<keyword evidence="1" id="KW-0812">Transmembrane</keyword>